<dbReference type="AlphaFoldDB" id="A0A3M8UG10"/>
<comment type="caution">
    <text evidence="2">The sequence shown here is derived from an EMBL/GenBank/DDBJ whole genome shotgun (WGS) entry which is preliminary data.</text>
</comment>
<dbReference type="Proteomes" id="UP000275401">
    <property type="component" value="Unassembled WGS sequence"/>
</dbReference>
<protein>
    <recommendedName>
        <fullName evidence="4">Integral membrane protein</fullName>
    </recommendedName>
</protein>
<proteinExistence type="predicted"/>
<evidence type="ECO:0000313" key="3">
    <source>
        <dbReference type="Proteomes" id="UP000275401"/>
    </source>
</evidence>
<keyword evidence="1" id="KW-0812">Transmembrane</keyword>
<feature type="transmembrane region" description="Helical" evidence="1">
    <location>
        <begin position="6"/>
        <end position="21"/>
    </location>
</feature>
<organism evidence="2 3">
    <name type="scientific">Streptomyces botrytidirepellens</name>
    <dbReference type="NCBI Taxonomy" id="2486417"/>
    <lineage>
        <taxon>Bacteria</taxon>
        <taxon>Bacillati</taxon>
        <taxon>Actinomycetota</taxon>
        <taxon>Actinomycetes</taxon>
        <taxon>Kitasatosporales</taxon>
        <taxon>Streptomycetaceae</taxon>
        <taxon>Streptomyces</taxon>
    </lineage>
</organism>
<dbReference type="EMBL" id="RIBZ01000668">
    <property type="protein sequence ID" value="RNG02313.1"/>
    <property type="molecule type" value="Genomic_DNA"/>
</dbReference>
<evidence type="ECO:0008006" key="4">
    <source>
        <dbReference type="Google" id="ProtNLM"/>
    </source>
</evidence>
<keyword evidence="1" id="KW-1133">Transmembrane helix</keyword>
<accession>A0A3M8UG10</accession>
<keyword evidence="1" id="KW-0472">Membrane</keyword>
<feature type="transmembrane region" description="Helical" evidence="1">
    <location>
        <begin position="33"/>
        <end position="53"/>
    </location>
</feature>
<sequence>MIFWEALGSVLIGLAIAYGASRRLPRRLPATPLVLSTGPGAAFFGAMIAHTVLGSGHSAVVLMVALGFAAALLSLLIRPRAGRRRSVPA</sequence>
<gene>
    <name evidence="2" type="ORF">EEJ42_35220</name>
</gene>
<evidence type="ECO:0000313" key="2">
    <source>
        <dbReference type="EMBL" id="RNG02313.1"/>
    </source>
</evidence>
<keyword evidence="3" id="KW-1185">Reference proteome</keyword>
<feature type="transmembrane region" description="Helical" evidence="1">
    <location>
        <begin position="59"/>
        <end position="77"/>
    </location>
</feature>
<dbReference type="RefSeq" id="WP_123106287.1">
    <property type="nucleotide sequence ID" value="NZ_RIBZ01000668.1"/>
</dbReference>
<evidence type="ECO:0000256" key="1">
    <source>
        <dbReference type="SAM" id="Phobius"/>
    </source>
</evidence>
<name>A0A3M8UG10_9ACTN</name>
<reference evidence="2 3" key="1">
    <citation type="submission" date="2018-11" db="EMBL/GenBank/DDBJ databases">
        <title>The Potential of Streptomyces as Biocontrol Agents against the Tomato grey mould, Botrytis cinerea (Gray mold) Frontiers in Microbiology.</title>
        <authorList>
            <person name="Li D."/>
        </authorList>
    </citation>
    <scope>NUCLEOTIDE SEQUENCE [LARGE SCALE GENOMIC DNA]</scope>
    <source>
        <strain evidence="2 3">NEAU-LD23</strain>
    </source>
</reference>